<feature type="region of interest" description="Disordered" evidence="2">
    <location>
        <begin position="1"/>
        <end position="28"/>
    </location>
</feature>
<reference evidence="3 4" key="1">
    <citation type="journal article" date="2022" name="Nat. Plants">
        <title>Genomes of leafy and leafless Platanthera orchids illuminate the evolution of mycoheterotrophy.</title>
        <authorList>
            <person name="Li M.H."/>
            <person name="Liu K.W."/>
            <person name="Li Z."/>
            <person name="Lu H.C."/>
            <person name="Ye Q.L."/>
            <person name="Zhang D."/>
            <person name="Wang J.Y."/>
            <person name="Li Y.F."/>
            <person name="Zhong Z.M."/>
            <person name="Liu X."/>
            <person name="Yu X."/>
            <person name="Liu D.K."/>
            <person name="Tu X.D."/>
            <person name="Liu B."/>
            <person name="Hao Y."/>
            <person name="Liao X.Y."/>
            <person name="Jiang Y.T."/>
            <person name="Sun W.H."/>
            <person name="Chen J."/>
            <person name="Chen Y.Q."/>
            <person name="Ai Y."/>
            <person name="Zhai J.W."/>
            <person name="Wu S.S."/>
            <person name="Zhou Z."/>
            <person name="Hsiao Y.Y."/>
            <person name="Wu W.L."/>
            <person name="Chen Y.Y."/>
            <person name="Lin Y.F."/>
            <person name="Hsu J.L."/>
            <person name="Li C.Y."/>
            <person name="Wang Z.W."/>
            <person name="Zhao X."/>
            <person name="Zhong W.Y."/>
            <person name="Ma X.K."/>
            <person name="Ma L."/>
            <person name="Huang J."/>
            <person name="Chen G.Z."/>
            <person name="Huang M.Z."/>
            <person name="Huang L."/>
            <person name="Peng D.H."/>
            <person name="Luo Y.B."/>
            <person name="Zou S.Q."/>
            <person name="Chen S.P."/>
            <person name="Lan S."/>
            <person name="Tsai W.C."/>
            <person name="Van de Peer Y."/>
            <person name="Liu Z.J."/>
        </authorList>
    </citation>
    <scope>NUCLEOTIDE SEQUENCE [LARGE SCALE GENOMIC DNA]</scope>
    <source>
        <strain evidence="3">Lor288</strain>
    </source>
</reference>
<dbReference type="PRINTS" id="PR00620">
    <property type="entry name" value="HISTONEH2A"/>
</dbReference>
<name>A0ABR2N5S0_9ASPA</name>
<comment type="similarity">
    <text evidence="1">Belongs to the histone H2A family.</text>
</comment>
<dbReference type="InterPro" id="IPR009072">
    <property type="entry name" value="Histone-fold"/>
</dbReference>
<keyword evidence="4" id="KW-1185">Reference proteome</keyword>
<protein>
    <recommendedName>
        <fullName evidence="1">Histone H2A</fullName>
    </recommendedName>
</protein>
<accession>A0ABR2N5S0</accession>
<organism evidence="3 4">
    <name type="scientific">Platanthera guangdongensis</name>
    <dbReference type="NCBI Taxonomy" id="2320717"/>
    <lineage>
        <taxon>Eukaryota</taxon>
        <taxon>Viridiplantae</taxon>
        <taxon>Streptophyta</taxon>
        <taxon>Embryophyta</taxon>
        <taxon>Tracheophyta</taxon>
        <taxon>Spermatophyta</taxon>
        <taxon>Magnoliopsida</taxon>
        <taxon>Liliopsida</taxon>
        <taxon>Asparagales</taxon>
        <taxon>Orchidaceae</taxon>
        <taxon>Orchidoideae</taxon>
        <taxon>Orchideae</taxon>
        <taxon>Orchidinae</taxon>
        <taxon>Platanthera</taxon>
    </lineage>
</organism>
<proteinExistence type="inferred from homology"/>
<gene>
    <name evidence="3" type="ORF">KSP40_PGU010316</name>
</gene>
<comment type="subcellular location">
    <subcellularLocation>
        <location evidence="1">Nucleus</location>
    </subcellularLocation>
</comment>
<comment type="caution">
    <text evidence="3">The sequence shown here is derived from an EMBL/GenBank/DDBJ whole genome shotgun (WGS) entry which is preliminary data.</text>
</comment>
<evidence type="ECO:0000313" key="3">
    <source>
        <dbReference type="EMBL" id="KAK8971503.1"/>
    </source>
</evidence>
<dbReference type="InterPro" id="IPR002119">
    <property type="entry name" value="Histone_H2A"/>
</dbReference>
<evidence type="ECO:0000256" key="2">
    <source>
        <dbReference type="SAM" id="MobiDB-lite"/>
    </source>
</evidence>
<keyword evidence="1" id="KW-0238">DNA-binding</keyword>
<dbReference type="PANTHER" id="PTHR23430">
    <property type="entry name" value="HISTONE H2A"/>
    <property type="match status" value="1"/>
</dbReference>
<keyword evidence="1" id="KW-0544">Nucleosome core</keyword>
<dbReference type="SUPFAM" id="SSF47113">
    <property type="entry name" value="Histone-fold"/>
    <property type="match status" value="1"/>
</dbReference>
<comment type="subunit">
    <text evidence="1">The nucleosome is a histone octamer containing two molecules each of H2A, H2B, H3 and H4 assembled in one H3-H4 heterotetramer and two H2A-H2B heterodimers. The octamer wraps approximately 147 bp of DNA.</text>
</comment>
<sequence length="112" mass="12265">MTVNRRGDRVRGDGSGDVSHDESGDGRGDNIFFIRLRRVCDSGRLLGDLGRVLEQAGNVASENKSARITPRHIQLAIRNDNEFEKLIGNVTIPGGSVPPAIHCSHSPLPRRR</sequence>
<keyword evidence="1" id="KW-0158">Chromosome</keyword>
<dbReference type="SMART" id="SM00414">
    <property type="entry name" value="H2A"/>
    <property type="match status" value="1"/>
</dbReference>
<dbReference type="Gene3D" id="1.10.20.10">
    <property type="entry name" value="Histone, subunit A"/>
    <property type="match status" value="1"/>
</dbReference>
<dbReference type="EMBL" id="JBBWWR010000001">
    <property type="protein sequence ID" value="KAK8971503.1"/>
    <property type="molecule type" value="Genomic_DNA"/>
</dbReference>
<keyword evidence="1" id="KW-0539">Nucleus</keyword>
<dbReference type="Proteomes" id="UP001412067">
    <property type="component" value="Unassembled WGS sequence"/>
</dbReference>
<evidence type="ECO:0000313" key="4">
    <source>
        <dbReference type="Proteomes" id="UP001412067"/>
    </source>
</evidence>
<evidence type="ECO:0000256" key="1">
    <source>
        <dbReference type="RuleBase" id="RU003767"/>
    </source>
</evidence>